<evidence type="ECO:0000256" key="2">
    <source>
        <dbReference type="ARBA" id="ARBA00007637"/>
    </source>
</evidence>
<evidence type="ECO:0000256" key="3">
    <source>
        <dbReference type="SAM" id="MobiDB-lite"/>
    </source>
</evidence>
<comment type="caution">
    <text evidence="5">The sequence shown here is derived from an EMBL/GenBank/DDBJ whole genome shotgun (WGS) entry which is preliminary data.</text>
</comment>
<keyword evidence="6" id="KW-1185">Reference proteome</keyword>
<evidence type="ECO:0000256" key="1">
    <source>
        <dbReference type="ARBA" id="ARBA00005125"/>
    </source>
</evidence>
<reference evidence="5" key="2">
    <citation type="journal article" date="2021" name="Syst. Appl. Microbiol.">
        <title>Roseomonas hellenica sp. nov., isolated from roots of wild-growing Alkanna tinctoria.</title>
        <authorList>
            <person name="Rat A."/>
            <person name="Naranjo H.D."/>
            <person name="Lebbe L."/>
            <person name="Cnockaert M."/>
            <person name="Krigas N."/>
            <person name="Grigoriadou K."/>
            <person name="Maloupa E."/>
            <person name="Willems A."/>
        </authorList>
    </citation>
    <scope>NUCLEOTIDE SEQUENCE</scope>
    <source>
        <strain evidence="5">LMG 28251</strain>
    </source>
</reference>
<gene>
    <name evidence="5" type="ORF">GXW79_03685</name>
</gene>
<dbReference type="SUPFAM" id="SSF51735">
    <property type="entry name" value="NAD(P)-binding Rossmann-fold domains"/>
    <property type="match status" value="1"/>
</dbReference>
<sequence length="380" mass="41034">MGGAPGGAGSRAGCAARTRAARTRRMNDAAPPAVTHRRPILVTGGAGFIGCNLADRLASDGHDVLVFDALTRAGVEGNLRWLRQRHPQRVTSVIADIRDGDALAKAAGECSAVFHLAAQVAVTTSLTDPQEDFSINLQATVQLLEALRRNGGQVPLVFASTNKVYGDLADVALEKHEDAWLPRDATLRSSGIAEDRSLEFHTPYGCSKGAADQYVLDFARSFGLPAAVLRMSCIYGQRQMGTEDQGWVAHFLIRALHGEPISIFGDGCQVRDVLDVGDAVGAYIATWRRIDSVRGRAFNLGGGPDNAISLRQLIARIEALTGERVVTRHESWRAGDQRYFVSDTRLATEALDLPPPRPWRDGVADLATWLRAHGRAREAA</sequence>
<feature type="compositionally biased region" description="Gly residues" evidence="3">
    <location>
        <begin position="1"/>
        <end position="10"/>
    </location>
</feature>
<protein>
    <submittedName>
        <fullName evidence="5">NAD-dependent epimerase/dehydratase family protein</fullName>
    </submittedName>
</protein>
<organism evidence="5 6">
    <name type="scientific">Plastoroseomonas arctica</name>
    <dbReference type="NCBI Taxonomy" id="1509237"/>
    <lineage>
        <taxon>Bacteria</taxon>
        <taxon>Pseudomonadati</taxon>
        <taxon>Pseudomonadota</taxon>
        <taxon>Alphaproteobacteria</taxon>
        <taxon>Acetobacterales</taxon>
        <taxon>Acetobacteraceae</taxon>
        <taxon>Plastoroseomonas</taxon>
    </lineage>
</organism>
<dbReference type="PANTHER" id="PTHR43000">
    <property type="entry name" value="DTDP-D-GLUCOSE 4,6-DEHYDRATASE-RELATED"/>
    <property type="match status" value="1"/>
</dbReference>
<reference evidence="5" key="1">
    <citation type="submission" date="2020-01" db="EMBL/GenBank/DDBJ databases">
        <authorList>
            <person name="Rat A."/>
        </authorList>
    </citation>
    <scope>NUCLEOTIDE SEQUENCE</scope>
    <source>
        <strain evidence="5">LMG 28251</strain>
    </source>
</reference>
<feature type="domain" description="NAD-dependent epimerase/dehydratase" evidence="4">
    <location>
        <begin position="40"/>
        <end position="301"/>
    </location>
</feature>
<name>A0AAF1KL15_9PROT</name>
<proteinExistence type="inferred from homology"/>
<dbReference type="InterPro" id="IPR036291">
    <property type="entry name" value="NAD(P)-bd_dom_sf"/>
</dbReference>
<comment type="similarity">
    <text evidence="2">Belongs to the NAD(P)-dependent epimerase/dehydratase family.</text>
</comment>
<evidence type="ECO:0000259" key="4">
    <source>
        <dbReference type="Pfam" id="PF01370"/>
    </source>
</evidence>
<dbReference type="InterPro" id="IPR001509">
    <property type="entry name" value="Epimerase_deHydtase"/>
</dbReference>
<dbReference type="Pfam" id="PF01370">
    <property type="entry name" value="Epimerase"/>
    <property type="match status" value="1"/>
</dbReference>
<evidence type="ECO:0000313" key="5">
    <source>
        <dbReference type="EMBL" id="MBR0654176.1"/>
    </source>
</evidence>
<dbReference type="Proteomes" id="UP001196068">
    <property type="component" value="Unassembled WGS sequence"/>
</dbReference>
<comment type="pathway">
    <text evidence="1">Bacterial outer membrane biogenesis; LPS O-antigen biosynthesis.</text>
</comment>
<evidence type="ECO:0000313" key="6">
    <source>
        <dbReference type="Proteomes" id="UP001196068"/>
    </source>
</evidence>
<dbReference type="Gene3D" id="3.40.50.720">
    <property type="entry name" value="NAD(P)-binding Rossmann-like Domain"/>
    <property type="match status" value="1"/>
</dbReference>
<dbReference type="EMBL" id="JAAEDH010000002">
    <property type="protein sequence ID" value="MBR0654176.1"/>
    <property type="molecule type" value="Genomic_DNA"/>
</dbReference>
<accession>A0AAF1KL15</accession>
<dbReference type="AlphaFoldDB" id="A0AAF1KL15"/>
<feature type="region of interest" description="Disordered" evidence="3">
    <location>
        <begin position="1"/>
        <end position="32"/>
    </location>
</feature>